<keyword evidence="2" id="KW-1185">Reference proteome</keyword>
<reference evidence="1 2" key="1">
    <citation type="submission" date="2014-11" db="EMBL/GenBank/DDBJ databases">
        <title>Genetic blueprint of the zoonotic pathogen Toxocara canis.</title>
        <authorList>
            <person name="Zhu X.-Q."/>
            <person name="Korhonen P.K."/>
            <person name="Cai H."/>
            <person name="Young N.D."/>
            <person name="Nejsum P."/>
            <person name="von Samson-Himmelstjerna G."/>
            <person name="Boag P.R."/>
            <person name="Tan P."/>
            <person name="Li Q."/>
            <person name="Min J."/>
            <person name="Yang Y."/>
            <person name="Wang X."/>
            <person name="Fang X."/>
            <person name="Hall R.S."/>
            <person name="Hofmann A."/>
            <person name="Sternberg P.W."/>
            <person name="Jex A.R."/>
            <person name="Gasser R.B."/>
        </authorList>
    </citation>
    <scope>NUCLEOTIDE SEQUENCE [LARGE SCALE GENOMIC DNA]</scope>
    <source>
        <strain evidence="1">PN_DK_2014</strain>
    </source>
</reference>
<organism evidence="1 2">
    <name type="scientific">Toxocara canis</name>
    <name type="common">Canine roundworm</name>
    <dbReference type="NCBI Taxonomy" id="6265"/>
    <lineage>
        <taxon>Eukaryota</taxon>
        <taxon>Metazoa</taxon>
        <taxon>Ecdysozoa</taxon>
        <taxon>Nematoda</taxon>
        <taxon>Chromadorea</taxon>
        <taxon>Rhabditida</taxon>
        <taxon>Spirurina</taxon>
        <taxon>Ascaridomorpha</taxon>
        <taxon>Ascaridoidea</taxon>
        <taxon>Toxocaridae</taxon>
        <taxon>Toxocara</taxon>
    </lineage>
</organism>
<protein>
    <submittedName>
        <fullName evidence="1">Uncharacterized protein</fullName>
    </submittedName>
</protein>
<dbReference type="Proteomes" id="UP000031036">
    <property type="component" value="Unassembled WGS sequence"/>
</dbReference>
<evidence type="ECO:0000313" key="2">
    <source>
        <dbReference type="Proteomes" id="UP000031036"/>
    </source>
</evidence>
<proteinExistence type="predicted"/>
<dbReference type="EMBL" id="JPKZ01002006">
    <property type="protein sequence ID" value="KHN78895.1"/>
    <property type="molecule type" value="Genomic_DNA"/>
</dbReference>
<name>A0A0B2VD25_TOXCA</name>
<sequence length="63" mass="6688">MQGEPRLGRPPEAINPETVVRAEETLFEKGEGFVGTSVTGDAAFTTAIRIQRESAGTADVLVL</sequence>
<dbReference type="AlphaFoldDB" id="A0A0B2VD25"/>
<comment type="caution">
    <text evidence="1">The sequence shown here is derived from an EMBL/GenBank/DDBJ whole genome shotgun (WGS) entry which is preliminary data.</text>
</comment>
<gene>
    <name evidence="1" type="ORF">Tcan_09310</name>
</gene>
<evidence type="ECO:0000313" key="1">
    <source>
        <dbReference type="EMBL" id="KHN78895.1"/>
    </source>
</evidence>
<accession>A0A0B2VD25</accession>